<dbReference type="EMBL" id="VMGI01000008">
    <property type="protein sequence ID" value="TSC93855.1"/>
    <property type="molecule type" value="Genomic_DNA"/>
</dbReference>
<dbReference type="GO" id="GO:0046872">
    <property type="term" value="F:metal ion binding"/>
    <property type="evidence" value="ECO:0007669"/>
    <property type="project" value="UniProtKB-KW"/>
</dbReference>
<dbReference type="Gene3D" id="3.30.930.10">
    <property type="entry name" value="Bira Bifunctional Protein, Domain 2"/>
    <property type="match status" value="1"/>
</dbReference>
<dbReference type="InterPro" id="IPR002319">
    <property type="entry name" value="Phenylalanyl-tRNA_Synthase"/>
</dbReference>
<dbReference type="GO" id="GO:0005524">
    <property type="term" value="F:ATP binding"/>
    <property type="evidence" value="ECO:0007669"/>
    <property type="project" value="UniProtKB-KW"/>
</dbReference>
<keyword evidence="3" id="KW-0963">Cytoplasm</keyword>
<dbReference type="AlphaFoldDB" id="A0A554LLT9"/>
<dbReference type="GO" id="GO:0000049">
    <property type="term" value="F:tRNA binding"/>
    <property type="evidence" value="ECO:0007669"/>
    <property type="project" value="InterPro"/>
</dbReference>
<comment type="caution">
    <text evidence="13">The sequence shown here is derived from an EMBL/GenBank/DDBJ whole genome shotgun (WGS) entry which is preliminary data.</text>
</comment>
<dbReference type="SUPFAM" id="SSF55681">
    <property type="entry name" value="Class II aaRS and biotin synthetases"/>
    <property type="match status" value="1"/>
</dbReference>
<feature type="domain" description="Aminoacyl-transfer RNA synthetases class-II family profile" evidence="12">
    <location>
        <begin position="1"/>
        <end position="214"/>
    </location>
</feature>
<keyword evidence="6" id="KW-0547">Nucleotide-binding</keyword>
<comment type="subcellular location">
    <subcellularLocation>
        <location evidence="1">Cytoplasm</location>
    </subcellularLocation>
</comment>
<evidence type="ECO:0000256" key="5">
    <source>
        <dbReference type="ARBA" id="ARBA00022723"/>
    </source>
</evidence>
<sequence>MKASLHPLTQFQNYLVSIFEDLGFQVFQTPEIVSEWYNFDSVLVPDNHPARDEQDTFWLDNSTVLRTQTSAGQVMIMENNKPPIRAIIPGRVYRNERTDASHEAVFDQLEGFAIDKNISMTDLMGTLEYVLRKIFSKNLQIRVRPHFYPFVEPGLDVDMYFKDKWLEVLGSGMIHPGVLKNMNVNPDEYQGFAFGMGVNRLMMLYYGIDDIRIPYQNDFRFLKQFR</sequence>
<evidence type="ECO:0000313" key="13">
    <source>
        <dbReference type="EMBL" id="TSC93855.1"/>
    </source>
</evidence>
<protein>
    <recommendedName>
        <fullName evidence="2">phenylalanine--tRNA ligase</fullName>
        <ecNumber evidence="2">6.1.1.20</ecNumber>
    </recommendedName>
</protein>
<dbReference type="GO" id="GO:0004826">
    <property type="term" value="F:phenylalanine-tRNA ligase activity"/>
    <property type="evidence" value="ECO:0007669"/>
    <property type="project" value="UniProtKB-EC"/>
</dbReference>
<dbReference type="EC" id="6.1.1.20" evidence="2"/>
<dbReference type="InterPro" id="IPR006195">
    <property type="entry name" value="aa-tRNA-synth_II"/>
</dbReference>
<evidence type="ECO:0000256" key="1">
    <source>
        <dbReference type="ARBA" id="ARBA00004496"/>
    </source>
</evidence>
<evidence type="ECO:0000256" key="8">
    <source>
        <dbReference type="ARBA" id="ARBA00022842"/>
    </source>
</evidence>
<dbReference type="NCBIfam" id="TIGR00468">
    <property type="entry name" value="pheS"/>
    <property type="match status" value="1"/>
</dbReference>
<evidence type="ECO:0000313" key="14">
    <source>
        <dbReference type="Proteomes" id="UP000315589"/>
    </source>
</evidence>
<evidence type="ECO:0000256" key="11">
    <source>
        <dbReference type="ARBA" id="ARBA00049255"/>
    </source>
</evidence>
<evidence type="ECO:0000256" key="2">
    <source>
        <dbReference type="ARBA" id="ARBA00012814"/>
    </source>
</evidence>
<keyword evidence="9" id="KW-0648">Protein biosynthesis</keyword>
<evidence type="ECO:0000256" key="10">
    <source>
        <dbReference type="ARBA" id="ARBA00023146"/>
    </source>
</evidence>
<dbReference type="CDD" id="cd00496">
    <property type="entry name" value="PheRS_alpha_core"/>
    <property type="match status" value="1"/>
</dbReference>
<dbReference type="InterPro" id="IPR004529">
    <property type="entry name" value="Phe-tRNA-synth_IIc_asu"/>
</dbReference>
<keyword evidence="5" id="KW-0479">Metal-binding</keyword>
<evidence type="ECO:0000256" key="6">
    <source>
        <dbReference type="ARBA" id="ARBA00022741"/>
    </source>
</evidence>
<dbReference type="Pfam" id="PF01409">
    <property type="entry name" value="tRNA-synt_2d"/>
    <property type="match status" value="1"/>
</dbReference>
<keyword evidence="7" id="KW-0067">ATP-binding</keyword>
<evidence type="ECO:0000256" key="7">
    <source>
        <dbReference type="ARBA" id="ARBA00022840"/>
    </source>
</evidence>
<gene>
    <name evidence="13" type="ORF">CEN91_100</name>
</gene>
<keyword evidence="8" id="KW-0460">Magnesium</keyword>
<dbReference type="PROSITE" id="PS50862">
    <property type="entry name" value="AA_TRNA_LIGASE_II"/>
    <property type="match status" value="1"/>
</dbReference>
<accession>A0A554LLT9</accession>
<keyword evidence="10 13" id="KW-0030">Aminoacyl-tRNA synthetase</keyword>
<keyword evidence="4" id="KW-0436">Ligase</keyword>
<dbReference type="PANTHER" id="PTHR11538">
    <property type="entry name" value="PHENYLALANYL-TRNA SYNTHETASE"/>
    <property type="match status" value="1"/>
</dbReference>
<evidence type="ECO:0000256" key="3">
    <source>
        <dbReference type="ARBA" id="ARBA00022490"/>
    </source>
</evidence>
<comment type="catalytic activity">
    <reaction evidence="11">
        <text>tRNA(Phe) + L-phenylalanine + ATP = L-phenylalanyl-tRNA(Phe) + AMP + diphosphate + H(+)</text>
        <dbReference type="Rhea" id="RHEA:19413"/>
        <dbReference type="Rhea" id="RHEA-COMP:9668"/>
        <dbReference type="Rhea" id="RHEA-COMP:9699"/>
        <dbReference type="ChEBI" id="CHEBI:15378"/>
        <dbReference type="ChEBI" id="CHEBI:30616"/>
        <dbReference type="ChEBI" id="CHEBI:33019"/>
        <dbReference type="ChEBI" id="CHEBI:58095"/>
        <dbReference type="ChEBI" id="CHEBI:78442"/>
        <dbReference type="ChEBI" id="CHEBI:78531"/>
        <dbReference type="ChEBI" id="CHEBI:456215"/>
        <dbReference type="EC" id="6.1.1.20"/>
    </reaction>
</comment>
<dbReference type="GO" id="GO:0006432">
    <property type="term" value="P:phenylalanyl-tRNA aminoacylation"/>
    <property type="evidence" value="ECO:0007669"/>
    <property type="project" value="InterPro"/>
</dbReference>
<evidence type="ECO:0000259" key="12">
    <source>
        <dbReference type="PROSITE" id="PS50862"/>
    </source>
</evidence>
<evidence type="ECO:0000256" key="9">
    <source>
        <dbReference type="ARBA" id="ARBA00022917"/>
    </source>
</evidence>
<dbReference type="Proteomes" id="UP000315589">
    <property type="component" value="Unassembled WGS sequence"/>
</dbReference>
<organism evidence="13 14">
    <name type="scientific">Candidatus Berkelbacteria bacterium Licking1014_85</name>
    <dbReference type="NCBI Taxonomy" id="2017148"/>
    <lineage>
        <taxon>Bacteria</taxon>
        <taxon>Candidatus Berkelbacteria</taxon>
    </lineage>
</organism>
<proteinExistence type="predicted"/>
<name>A0A554LLT9_9BACT</name>
<dbReference type="PANTHER" id="PTHR11538:SF41">
    <property type="entry name" value="PHENYLALANINE--TRNA LIGASE, MITOCHONDRIAL"/>
    <property type="match status" value="1"/>
</dbReference>
<evidence type="ECO:0000256" key="4">
    <source>
        <dbReference type="ARBA" id="ARBA00022598"/>
    </source>
</evidence>
<reference evidence="13 14" key="1">
    <citation type="submission" date="2017-07" db="EMBL/GenBank/DDBJ databases">
        <title>Mechanisms for carbon and nitrogen cycling indicate functional differentiation within the Candidate Phyla Radiation.</title>
        <authorList>
            <person name="Danczak R.E."/>
            <person name="Johnston M.D."/>
            <person name="Kenah C."/>
            <person name="Slattery M."/>
            <person name="Wrighton K.C."/>
            <person name="Wilkins M.J."/>
        </authorList>
    </citation>
    <scope>NUCLEOTIDE SEQUENCE [LARGE SCALE GENOMIC DNA]</scope>
    <source>
        <strain evidence="13">Licking1014_85</strain>
    </source>
</reference>
<dbReference type="GO" id="GO:0005737">
    <property type="term" value="C:cytoplasm"/>
    <property type="evidence" value="ECO:0007669"/>
    <property type="project" value="UniProtKB-SubCell"/>
</dbReference>
<dbReference type="InterPro" id="IPR045864">
    <property type="entry name" value="aa-tRNA-synth_II/BPL/LPL"/>
</dbReference>